<name>A0A2T4UUJ0_9MICO</name>
<dbReference type="GO" id="GO:0016020">
    <property type="term" value="C:membrane"/>
    <property type="evidence" value="ECO:0007669"/>
    <property type="project" value="InterPro"/>
</dbReference>
<dbReference type="PANTHER" id="PTHR30121">
    <property type="entry name" value="UNCHARACTERIZED PROTEIN YJGR-RELATED"/>
    <property type="match status" value="1"/>
</dbReference>
<evidence type="ECO:0000313" key="3">
    <source>
        <dbReference type="Proteomes" id="UP000241085"/>
    </source>
</evidence>
<protein>
    <submittedName>
        <fullName evidence="2">Type IV secretion system protein VirD4</fullName>
    </submittedName>
</protein>
<dbReference type="AlphaFoldDB" id="A0A2T4UUJ0"/>
<dbReference type="SUPFAM" id="SSF52540">
    <property type="entry name" value="P-loop containing nucleoside triphosphate hydrolases"/>
    <property type="match status" value="1"/>
</dbReference>
<dbReference type="InterPro" id="IPR051162">
    <property type="entry name" value="T4SS_component"/>
</dbReference>
<keyword evidence="3" id="KW-1185">Reference proteome</keyword>
<accession>A0A2T4UUJ0</accession>
<dbReference type="InterPro" id="IPR027417">
    <property type="entry name" value="P-loop_NTPase"/>
</dbReference>
<organism evidence="2 3">
    <name type="scientific">Rathayibacter caricis DSM 15933</name>
    <dbReference type="NCBI Taxonomy" id="1328867"/>
    <lineage>
        <taxon>Bacteria</taxon>
        <taxon>Bacillati</taxon>
        <taxon>Actinomycetota</taxon>
        <taxon>Actinomycetes</taxon>
        <taxon>Micrococcales</taxon>
        <taxon>Microbacteriaceae</taxon>
        <taxon>Rathayibacter</taxon>
    </lineage>
</organism>
<dbReference type="CDD" id="cd01127">
    <property type="entry name" value="TrwB_TraG_TraD_VirD4"/>
    <property type="match status" value="1"/>
</dbReference>
<evidence type="ECO:0000256" key="1">
    <source>
        <dbReference type="SAM" id="MobiDB-lite"/>
    </source>
</evidence>
<gene>
    <name evidence="2" type="ORF">C1I63_10330</name>
</gene>
<comment type="caution">
    <text evidence="2">The sequence shown here is derived from an EMBL/GenBank/DDBJ whole genome shotgun (WGS) entry which is preliminary data.</text>
</comment>
<dbReference type="PANTHER" id="PTHR30121:SF6">
    <property type="entry name" value="SLR6007 PROTEIN"/>
    <property type="match status" value="1"/>
</dbReference>
<feature type="compositionally biased region" description="Basic and acidic residues" evidence="1">
    <location>
        <begin position="690"/>
        <end position="700"/>
    </location>
</feature>
<evidence type="ECO:0000313" key="2">
    <source>
        <dbReference type="EMBL" id="PTL73204.1"/>
    </source>
</evidence>
<feature type="region of interest" description="Disordered" evidence="1">
    <location>
        <begin position="690"/>
        <end position="718"/>
    </location>
</feature>
<dbReference type="Pfam" id="PF02534">
    <property type="entry name" value="T4SS-DNA_transf"/>
    <property type="match status" value="1"/>
</dbReference>
<dbReference type="Proteomes" id="UP000241085">
    <property type="component" value="Unassembled WGS sequence"/>
</dbReference>
<dbReference type="Gene3D" id="3.40.50.300">
    <property type="entry name" value="P-loop containing nucleotide triphosphate hydrolases"/>
    <property type="match status" value="2"/>
</dbReference>
<sequence length="718" mass="77640">MRSAPPVIWREVHWQRPFPIDAAMELLQRIATEPSLGAVRLEARASAAGIRWLIGLEKPQIGIGTSMVKQLTGARLTAPVGPRIAVVSAGRVRLRHPALSLTTERIGAITRSVLAALAQANRDGDKLVVQIVLGARRGPHLVPEGVEDPRRAWWQLLWGSAQAPTEVRSSLKQRASQHGFRVEMRIGAAAATPERRRSLLSSLFGALRVAEAAGTRLHLDGLAPASVNAARRPGSYRLALSVPELLPLLGWPLGDGPLPGLPAEHPRLLPALSSLKDGGRAFATTTAPGVVQSVGIPIQDAAFHTLLLGPTGSGKSTAMLSLIVADMVAGRPVLVVDPKADLVRDVLERVPEHRRRDVVVIDPLSDQPIGINVLAGANRSPELVADSLMAALKGIFDNWGVRSEDVLGSALLTLARTPGANLLWLPTLLTDSTFRRKITSRIDDPLGVSAFWARYDALSPQQQAVEIGPAMNKLRSFLIRPGMRAVLGQSESRFDLSELFTKKKIVLISLNKGLLGPEFARLLGSLVVGSLWPIILGRSALPQEKRTIASLYIDEVQDYLALPASGDLADALAQSRSLGAAWHLAHQYRDQLPAAMRSAIDTNARSKIVFGLEQADAAALAKTTRELSAEDFQLLPAHHVYVNLRQQGQQTGWFSAVTQPPPPVVSDAIEIRRQSAERYGRPVSEVDAALRRDLHLDHQTDTAPHAPSTEPVGRRKRP</sequence>
<dbReference type="EMBL" id="PZPL01000001">
    <property type="protein sequence ID" value="PTL73204.1"/>
    <property type="molecule type" value="Genomic_DNA"/>
</dbReference>
<reference evidence="2 3" key="1">
    <citation type="submission" date="2018-03" db="EMBL/GenBank/DDBJ databases">
        <title>Bacteriophage NCPPB3778 and a type I-E CRISPR drive the evolution of the US Biological Select Agent, Rathayibacter toxicus.</title>
        <authorList>
            <person name="Davis E.W.II."/>
            <person name="Tabima J.F."/>
            <person name="Weisberg A.J."/>
            <person name="Dantas Lopes L."/>
            <person name="Wiseman M.S."/>
            <person name="Wiseman M.S."/>
            <person name="Pupko T."/>
            <person name="Belcher M.S."/>
            <person name="Sechler A.J."/>
            <person name="Tancos M.A."/>
            <person name="Schroeder B.K."/>
            <person name="Murray T.D."/>
            <person name="Luster D.G."/>
            <person name="Schneider W.L."/>
            <person name="Rogers E."/>
            <person name="Andreote F.D."/>
            <person name="Grunwald N.J."/>
            <person name="Putnam M.L."/>
            <person name="Chang J.H."/>
        </authorList>
    </citation>
    <scope>NUCLEOTIDE SEQUENCE [LARGE SCALE GENOMIC DNA]</scope>
    <source>
        <strain evidence="2 3">DSM 15933</strain>
    </source>
</reference>
<dbReference type="InterPro" id="IPR003688">
    <property type="entry name" value="TraG/VirD4"/>
</dbReference>
<dbReference type="RefSeq" id="WP_107574705.1">
    <property type="nucleotide sequence ID" value="NZ_PZPL01000001.1"/>
</dbReference>
<proteinExistence type="predicted"/>